<evidence type="ECO:0000313" key="3">
    <source>
        <dbReference type="WBParaSite" id="Pan_g7707.t1"/>
    </source>
</evidence>
<organism evidence="2 3">
    <name type="scientific">Panagrellus redivivus</name>
    <name type="common">Microworm</name>
    <dbReference type="NCBI Taxonomy" id="6233"/>
    <lineage>
        <taxon>Eukaryota</taxon>
        <taxon>Metazoa</taxon>
        <taxon>Ecdysozoa</taxon>
        <taxon>Nematoda</taxon>
        <taxon>Chromadorea</taxon>
        <taxon>Rhabditida</taxon>
        <taxon>Tylenchina</taxon>
        <taxon>Panagrolaimomorpha</taxon>
        <taxon>Panagrolaimoidea</taxon>
        <taxon>Panagrolaimidae</taxon>
        <taxon>Panagrellus</taxon>
    </lineage>
</organism>
<reference evidence="3" key="2">
    <citation type="submission" date="2020-10" db="UniProtKB">
        <authorList>
            <consortium name="WormBaseParasite"/>
        </authorList>
    </citation>
    <scope>IDENTIFICATION</scope>
</reference>
<proteinExistence type="predicted"/>
<feature type="region of interest" description="Disordered" evidence="1">
    <location>
        <begin position="635"/>
        <end position="659"/>
    </location>
</feature>
<protein>
    <submittedName>
        <fullName evidence="3">Tox-SGS domain-containing protein</fullName>
    </submittedName>
</protein>
<dbReference type="WBParaSite" id="Pan_g7707.t1">
    <property type="protein sequence ID" value="Pan_g7707.t1"/>
    <property type="gene ID" value="Pan_g7707"/>
</dbReference>
<dbReference type="Proteomes" id="UP000492821">
    <property type="component" value="Unassembled WGS sequence"/>
</dbReference>
<accession>A0A7E4W755</accession>
<dbReference type="AlphaFoldDB" id="A0A7E4W755"/>
<evidence type="ECO:0000256" key="1">
    <source>
        <dbReference type="SAM" id="MobiDB-lite"/>
    </source>
</evidence>
<sequence length="659" mass="74441">MAYLPTNITTHATVNLPCTGYGGLVFTEPHRKHKTGYDVFVQHNLAAFWKRKGLHPVTNGFAVPLLHSMGFPVSGLHSRSPGQFVYNEIPKVELNRRNLLASEMAEDQQSLNIFVTPECTDRKSIISATVSIKNPNAPFERLLKLKYTDEYTLVDLPSPALEVRSAVFDDCYRKAFARTEDSLLLVDFNSTENQVINLYNSPVTDFLQIPNLEEDLAFIDGNGFLWFGTIGEEFGRRKVGFEPVTISGTDCPRVLIVADESKVRLVDLREGRGSHEIFELDRPYCRDRPNLTLPYELDATYSENREKLFHVHSLPERPFATVASTDRYHNLLDHRVPGEAILSMPHATMNGGDYVFAAPPLSDTERPGAIYTYFTLSQCFSPQVTYWPMYLNTKESLWASLGPERELLSPKSILRHLEVNPGSRIRHFDESALPDYARSICYQKLPEEMSLNNTRALLLRQFDNGDIWFDNFSISPHPDTSYPIATLREQSLRNVEYFFKKLDNLDRFANIASELSEEVKVPSKSQIKVVSAVPNQLPKGFGFPETDLTTQFRHWSPFGSIGDVIDSPPIDADELEVITSVSEDAIFSNIVMKSWAKSDAAFRRYLNMEPDDAEGGDADASQNVSFYDQSMVEGNALSPVREEDSGSELDFDNLDVHSD</sequence>
<keyword evidence="2" id="KW-1185">Reference proteome</keyword>
<reference evidence="2" key="1">
    <citation type="journal article" date="2013" name="Genetics">
        <title>The draft genome and transcriptome of Panagrellus redivivus are shaped by the harsh demands of a free-living lifestyle.</title>
        <authorList>
            <person name="Srinivasan J."/>
            <person name="Dillman A.R."/>
            <person name="Macchietto M.G."/>
            <person name="Heikkinen L."/>
            <person name="Lakso M."/>
            <person name="Fracchia K.M."/>
            <person name="Antoshechkin I."/>
            <person name="Mortazavi A."/>
            <person name="Wong G."/>
            <person name="Sternberg P.W."/>
        </authorList>
    </citation>
    <scope>NUCLEOTIDE SEQUENCE [LARGE SCALE GENOMIC DNA]</scope>
    <source>
        <strain evidence="2">MT8872</strain>
    </source>
</reference>
<evidence type="ECO:0000313" key="2">
    <source>
        <dbReference type="Proteomes" id="UP000492821"/>
    </source>
</evidence>
<name>A0A7E4W755_PANRE</name>